<organism evidence="11 12">
    <name type="scientific">Rhizoctonia solani</name>
    <dbReference type="NCBI Taxonomy" id="456999"/>
    <lineage>
        <taxon>Eukaryota</taxon>
        <taxon>Fungi</taxon>
        <taxon>Dikarya</taxon>
        <taxon>Basidiomycota</taxon>
        <taxon>Agaricomycotina</taxon>
        <taxon>Agaricomycetes</taxon>
        <taxon>Cantharellales</taxon>
        <taxon>Ceratobasidiaceae</taxon>
        <taxon>Rhizoctonia</taxon>
    </lineage>
</organism>
<proteinExistence type="inferred from homology"/>
<keyword evidence="6" id="KW-0378">Hydrolase</keyword>
<reference evidence="11" key="1">
    <citation type="submission" date="2021-01" db="EMBL/GenBank/DDBJ databases">
        <authorList>
            <person name="Kaushik A."/>
        </authorList>
    </citation>
    <scope>NUCLEOTIDE SEQUENCE</scope>
    <source>
        <strain evidence="11">AG4-R118</strain>
    </source>
</reference>
<evidence type="ECO:0000256" key="3">
    <source>
        <dbReference type="ARBA" id="ARBA00008061"/>
    </source>
</evidence>
<evidence type="ECO:0000313" key="11">
    <source>
        <dbReference type="EMBL" id="CAE6498744.1"/>
    </source>
</evidence>
<comment type="similarity">
    <text evidence="4">Belongs to the 'GDSL' lipolytic enzyme family.</text>
</comment>
<name>A0A8H3H5Z1_9AGAM</name>
<evidence type="ECO:0000256" key="9">
    <source>
        <dbReference type="SAM" id="SignalP"/>
    </source>
</evidence>
<dbReference type="AlphaFoldDB" id="A0A8H3H5Z1"/>
<dbReference type="InterPro" id="IPR017853">
    <property type="entry name" value="GH"/>
</dbReference>
<dbReference type="GO" id="GO:0043169">
    <property type="term" value="F:cation binding"/>
    <property type="evidence" value="ECO:0007669"/>
    <property type="project" value="InterPro"/>
</dbReference>
<feature type="transmembrane region" description="Helical" evidence="8">
    <location>
        <begin position="750"/>
        <end position="771"/>
    </location>
</feature>
<evidence type="ECO:0000256" key="2">
    <source>
        <dbReference type="ARBA" id="ARBA00001913"/>
    </source>
</evidence>
<dbReference type="Proteomes" id="UP000663888">
    <property type="component" value="Unassembled WGS sequence"/>
</dbReference>
<feature type="chain" id="PRO_5034331041" description="alpha-amylase" evidence="9">
    <location>
        <begin position="22"/>
        <end position="1006"/>
    </location>
</feature>
<keyword evidence="8" id="KW-0472">Membrane</keyword>
<dbReference type="InterPro" id="IPR036514">
    <property type="entry name" value="SGNH_hydro_sf"/>
</dbReference>
<dbReference type="Gene3D" id="3.20.20.80">
    <property type="entry name" value="Glycosidases"/>
    <property type="match status" value="1"/>
</dbReference>
<comment type="similarity">
    <text evidence="3 7">Belongs to the glycosyl hydrolase 13 family.</text>
</comment>
<dbReference type="Gene3D" id="2.60.40.2440">
    <property type="entry name" value="Carbohydrate binding type-21 domain"/>
    <property type="match status" value="1"/>
</dbReference>
<dbReference type="Pfam" id="PF13472">
    <property type="entry name" value="Lipase_GDSL_2"/>
    <property type="match status" value="1"/>
</dbReference>
<comment type="catalytic activity">
    <reaction evidence="1">
        <text>Endohydrolysis of (1-&gt;4)-alpha-D-glucosidic linkages in polysaccharides containing three or more (1-&gt;4)-alpha-linked D-glucose units.</text>
        <dbReference type="EC" id="3.2.1.1"/>
    </reaction>
</comment>
<evidence type="ECO:0000313" key="12">
    <source>
        <dbReference type="Proteomes" id="UP000663888"/>
    </source>
</evidence>
<dbReference type="PANTHER" id="PTHR43695">
    <property type="entry name" value="PUTATIVE (AFU_ORTHOLOGUE AFUA_2G17250)-RELATED"/>
    <property type="match status" value="1"/>
</dbReference>
<dbReference type="SUPFAM" id="SSF51445">
    <property type="entry name" value="(Trans)glycosidases"/>
    <property type="match status" value="1"/>
</dbReference>
<evidence type="ECO:0000256" key="6">
    <source>
        <dbReference type="ARBA" id="ARBA00022801"/>
    </source>
</evidence>
<dbReference type="SUPFAM" id="SSF52266">
    <property type="entry name" value="SGNH hydrolase"/>
    <property type="match status" value="1"/>
</dbReference>
<dbReference type="PANTHER" id="PTHR43695:SF1">
    <property type="entry name" value="RHAMNOGALACTURONAN ACETYLESTERASE"/>
    <property type="match status" value="1"/>
</dbReference>
<evidence type="ECO:0000256" key="4">
    <source>
        <dbReference type="ARBA" id="ARBA00008668"/>
    </source>
</evidence>
<evidence type="ECO:0000256" key="7">
    <source>
        <dbReference type="RuleBase" id="RU003615"/>
    </source>
</evidence>
<gene>
    <name evidence="11" type="ORF">RDB_LOCUS150203</name>
</gene>
<accession>A0A8H3H5Z1</accession>
<dbReference type="InterPro" id="IPR005036">
    <property type="entry name" value="CBM21_dom"/>
</dbReference>
<comment type="cofactor">
    <cofactor evidence="2">
        <name>Ca(2+)</name>
        <dbReference type="ChEBI" id="CHEBI:29108"/>
    </cofactor>
</comment>
<dbReference type="GO" id="GO:0005975">
    <property type="term" value="P:carbohydrate metabolic process"/>
    <property type="evidence" value="ECO:0007669"/>
    <property type="project" value="InterPro"/>
</dbReference>
<dbReference type="Gene3D" id="3.40.50.1110">
    <property type="entry name" value="SGNH hydrolase"/>
    <property type="match status" value="1"/>
</dbReference>
<dbReference type="InterPro" id="IPR013830">
    <property type="entry name" value="SGNH_hydro"/>
</dbReference>
<evidence type="ECO:0000256" key="1">
    <source>
        <dbReference type="ARBA" id="ARBA00000548"/>
    </source>
</evidence>
<dbReference type="EMBL" id="CAJMWX010001606">
    <property type="protein sequence ID" value="CAE6498744.1"/>
    <property type="molecule type" value="Genomic_DNA"/>
</dbReference>
<evidence type="ECO:0000256" key="5">
    <source>
        <dbReference type="ARBA" id="ARBA00012595"/>
    </source>
</evidence>
<dbReference type="InterPro" id="IPR006046">
    <property type="entry name" value="Alpha_amylase"/>
</dbReference>
<sequence>MRPSRLFYLVLTVVSWAFVSGLVVDKRQSLPTSEVKLQSYTLNGNSFSGSIYVGTISPVSYSSTNILHKKFQIKNIAYTKVVTVIYSNAANSWVSGQSVSASYSSSISGSNYETWTFSGTIGSGGIKQFYIRYDVSGTSYYDNNGTKNYDVGTATTTTSAASSTTTSQATSTSAVVTTSAVTTKTSAAVSSTSSVSTSYVPTPSNIPAELTPCNTWNGQDSCNGSQTDYPASWDDRKWQTPIRGTEAWSSGFQDYRELTGYVDIVYNSARTSATVTVKANSRTGVALTYSFNGGAFGSSSSATVTSSFTGPYAISVKDANGASLVFDATYFVWDAPAINRSETNGGQKVAIVELFGWPYADIEKECVFLGKAGYGGVRIWPPSEAVTSDWWPQSNELNPWWFVYQPVSYRLISRHGTLDQLRSMIKTCRSNGVRVYADAVVNHMSGGGNDIQNHRGSGSAPTCGWYGPKNGTAGSPYFTHTSTYQYNTQTGLRPAMEYPAVPYNPTDFHCDRTLNSYTDGFVLNYGWLVGLADLNTEKPYVQERIATYFATLLSVGFSGFRIDAAKHMGPKNIAQILARLKTKMGGSLPPDFITWLEIIIGGEKDLLACSYNDYNWYQYFNEQMTAAGLSSTEIGYVKIWSSDYPKGSVLIKDKNVATHRSFEVQLFTQTGFNANVRNILSSYSFRSNGAKGFPDGYSDCSRFKGTGTCISMPYSAAYDANASRVTSGILLVPISLYSHSFIWFDSMRFFAVSTVLASAVSSALGVSLYLVGDSTMASHKASEGIEGWGVPINNYLTGITLVNKAVSGRSARSYWREGKWAAVQASLKSGDFVVIEFGHNDGGSPSTSDRASVVGEGDATQKVTLSDGTVETVYTWPTYVKWMIDGAKSKGATPIISSTTPNNPFENVDKINFTPGRFVTYAKNAAAAKGVPYVDHFTASLLNYNKLGKAKTESYFPKDHTHTNAAGADAVALAFASSLQCPSAKGVLKQYINSAGKSAGALCTAP</sequence>
<dbReference type="Pfam" id="PF00128">
    <property type="entry name" value="Alpha-amylase"/>
    <property type="match status" value="1"/>
</dbReference>
<keyword evidence="8" id="KW-1133">Transmembrane helix</keyword>
<dbReference type="InterPro" id="IPR038175">
    <property type="entry name" value="CBM21_dom_sf"/>
</dbReference>
<keyword evidence="8" id="KW-0812">Transmembrane</keyword>
<dbReference type="EC" id="3.2.1.1" evidence="5"/>
<feature type="domain" description="CBM21" evidence="10">
    <location>
        <begin position="45"/>
        <end position="152"/>
    </location>
</feature>
<dbReference type="Pfam" id="PF03370">
    <property type="entry name" value="CBM_21"/>
    <property type="match status" value="1"/>
</dbReference>
<evidence type="ECO:0000259" key="10">
    <source>
        <dbReference type="PROSITE" id="PS51159"/>
    </source>
</evidence>
<feature type="signal peptide" evidence="9">
    <location>
        <begin position="1"/>
        <end position="21"/>
    </location>
</feature>
<dbReference type="PROSITE" id="PS51159">
    <property type="entry name" value="CBM21"/>
    <property type="match status" value="1"/>
</dbReference>
<dbReference type="InterPro" id="IPR037459">
    <property type="entry name" value="RhgT-like"/>
</dbReference>
<protein>
    <recommendedName>
        <fullName evidence="5">alpha-amylase</fullName>
        <ecNumber evidence="5">3.2.1.1</ecNumber>
    </recommendedName>
</protein>
<dbReference type="InterPro" id="IPR006047">
    <property type="entry name" value="GH13_cat_dom"/>
</dbReference>
<dbReference type="GO" id="GO:0004556">
    <property type="term" value="F:alpha-amylase activity"/>
    <property type="evidence" value="ECO:0007669"/>
    <property type="project" value="UniProtKB-EC"/>
</dbReference>
<comment type="caution">
    <text evidence="11">The sequence shown here is derived from an EMBL/GenBank/DDBJ whole genome shotgun (WGS) entry which is preliminary data.</text>
</comment>
<keyword evidence="9" id="KW-0732">Signal</keyword>
<dbReference type="PRINTS" id="PR00110">
    <property type="entry name" value="ALPHAAMYLASE"/>
</dbReference>
<evidence type="ECO:0000256" key="8">
    <source>
        <dbReference type="SAM" id="Phobius"/>
    </source>
</evidence>
<dbReference type="SMART" id="SM00642">
    <property type="entry name" value="Aamy"/>
    <property type="match status" value="1"/>
</dbReference>